<feature type="domain" description="Core" evidence="1">
    <location>
        <begin position="6"/>
        <end position="105"/>
    </location>
</feature>
<evidence type="ECO:0000313" key="9">
    <source>
        <dbReference type="Proteomes" id="UP000285710"/>
    </source>
</evidence>
<dbReference type="GO" id="GO:0051539">
    <property type="term" value="F:4 iron, 4 sulfur cluster binding"/>
    <property type="evidence" value="ECO:0007669"/>
    <property type="project" value="TreeGrafter"/>
</dbReference>
<name>A0A443KIC9_9RHOB</name>
<dbReference type="InterPro" id="IPR017870">
    <property type="entry name" value="FeS_cluster_insertion_CS"/>
</dbReference>
<dbReference type="Pfam" id="PF01521">
    <property type="entry name" value="Fe-S_biosyn"/>
    <property type="match status" value="1"/>
</dbReference>
<dbReference type="Proteomes" id="UP000285710">
    <property type="component" value="Unassembled WGS sequence"/>
</dbReference>
<evidence type="ECO:0000313" key="2">
    <source>
        <dbReference type="EMBL" id="RWR11029.1"/>
    </source>
</evidence>
<accession>A0A443KQ17</accession>
<accession>A0A443KIC9</accession>
<dbReference type="EMBL" id="SAUY01000001">
    <property type="protein sequence ID" value="RWR34956.1"/>
    <property type="molecule type" value="Genomic_DNA"/>
</dbReference>
<evidence type="ECO:0000313" key="4">
    <source>
        <dbReference type="EMBL" id="RWR32478.1"/>
    </source>
</evidence>
<dbReference type="Gene3D" id="2.60.300.12">
    <property type="entry name" value="HesB-like domain"/>
    <property type="match status" value="1"/>
</dbReference>
<dbReference type="GO" id="GO:0051537">
    <property type="term" value="F:2 iron, 2 sulfur cluster binding"/>
    <property type="evidence" value="ECO:0007669"/>
    <property type="project" value="UniProtKB-ARBA"/>
</dbReference>
<evidence type="ECO:0000313" key="3">
    <source>
        <dbReference type="EMBL" id="RWR21104.1"/>
    </source>
</evidence>
<dbReference type="NCBIfam" id="NF010147">
    <property type="entry name" value="PRK13623.1"/>
    <property type="match status" value="1"/>
</dbReference>
<dbReference type="EMBL" id="SAUX01000001">
    <property type="protein sequence ID" value="RWR32478.1"/>
    <property type="molecule type" value="Genomic_DNA"/>
</dbReference>
<reference evidence="6 7" key="2">
    <citation type="submission" date="2019-01" db="EMBL/GenBank/DDBJ databases">
        <authorList>
            <person name="Li Y."/>
        </authorList>
    </citation>
    <scope>NUCLEOTIDE SEQUENCE [LARGE SCALE GENOMIC DNA]</scope>
    <source>
        <strain evidence="5 6">07D10-4-3</strain>
        <strain evidence="2 9">2D-5</strain>
        <strain evidence="4 8">D19-10-3-21</strain>
        <strain evidence="3 7">SK2B-1</strain>
    </source>
</reference>
<dbReference type="PANTHER" id="PTHR43011">
    <property type="entry name" value="IRON-SULFUR CLUSTER ASSEMBLY 2 HOMOLOG, MITOCHONDRIAL"/>
    <property type="match status" value="1"/>
</dbReference>
<proteinExistence type="predicted"/>
<dbReference type="EMBL" id="SAUZ01000010">
    <property type="protein sequence ID" value="RWR21104.1"/>
    <property type="molecule type" value="Genomic_DNA"/>
</dbReference>
<dbReference type="InterPro" id="IPR016092">
    <property type="entry name" value="ATAP"/>
</dbReference>
<evidence type="ECO:0000313" key="5">
    <source>
        <dbReference type="EMBL" id="RWR34956.1"/>
    </source>
</evidence>
<protein>
    <submittedName>
        <fullName evidence="4">Iron-sulfur cluster insertion protein ErpA</fullName>
    </submittedName>
</protein>
<organism evidence="4 8">
    <name type="scientific">Paenirhodobacter populi</name>
    <dbReference type="NCBI Taxonomy" id="2306993"/>
    <lineage>
        <taxon>Bacteria</taxon>
        <taxon>Pseudomonadati</taxon>
        <taxon>Pseudomonadota</taxon>
        <taxon>Alphaproteobacteria</taxon>
        <taxon>Rhodobacterales</taxon>
        <taxon>Rhodobacter group</taxon>
        <taxon>Paenirhodobacter</taxon>
    </lineage>
</organism>
<keyword evidence="9" id="KW-1185">Reference proteome</keyword>
<evidence type="ECO:0000313" key="8">
    <source>
        <dbReference type="Proteomes" id="UP000285295"/>
    </source>
</evidence>
<evidence type="ECO:0000313" key="7">
    <source>
        <dbReference type="Proteomes" id="UP000284476"/>
    </source>
</evidence>
<dbReference type="EMBL" id="SAUW01000011">
    <property type="protein sequence ID" value="RWR11029.1"/>
    <property type="molecule type" value="Genomic_DNA"/>
</dbReference>
<dbReference type="Proteomes" id="UP000285295">
    <property type="component" value="Unassembled WGS sequence"/>
</dbReference>
<dbReference type="AlphaFoldDB" id="A0A443KIC9"/>
<accession>A0A443ITJ9</accession>
<gene>
    <name evidence="4" type="primary">erpA</name>
    <name evidence="5" type="ORF">D2T29_00300</name>
    <name evidence="3" type="ORF">D2T30_09660</name>
    <name evidence="4" type="ORF">D2T31_00375</name>
    <name evidence="2" type="ORF">D2T33_11890</name>
</gene>
<evidence type="ECO:0000259" key="1">
    <source>
        <dbReference type="Pfam" id="PF01521"/>
    </source>
</evidence>
<dbReference type="PROSITE" id="PS01152">
    <property type="entry name" value="HESB"/>
    <property type="match status" value="1"/>
</dbReference>
<dbReference type="OrthoDB" id="9801228at2"/>
<dbReference type="NCBIfam" id="TIGR00049">
    <property type="entry name" value="iron-sulfur cluster assembly accessory protein"/>
    <property type="match status" value="1"/>
</dbReference>
<sequence>MLLPPTVTPRAFARLAQINATQADHPRALRVAVEGGGCSGFQYDLKLEETPADDDIVIEAEGQKVLIDPVSLPFLENATIDFTEELIGARFVVQNPNATASCGCGISFSM</sequence>
<dbReference type="Proteomes" id="UP000284476">
    <property type="component" value="Unassembled WGS sequence"/>
</dbReference>
<accession>A0A443JKQ1</accession>
<dbReference type="GO" id="GO:0005506">
    <property type="term" value="F:iron ion binding"/>
    <property type="evidence" value="ECO:0007669"/>
    <property type="project" value="TreeGrafter"/>
</dbReference>
<dbReference type="Proteomes" id="UP000284451">
    <property type="component" value="Unassembled WGS sequence"/>
</dbReference>
<dbReference type="RefSeq" id="WP_128186641.1">
    <property type="nucleotide sequence ID" value="NZ_JBHRSO010000018.1"/>
</dbReference>
<reference evidence="6 7" key="1">
    <citation type="submission" date="2019-01" db="EMBL/GenBank/DDBJ databases">
        <title>Sinorhodobacter populi sp. nov. isolated from the symptomatic bark tissue of Populus euramericana canker.</title>
        <authorList>
            <person name="Xu G."/>
        </authorList>
    </citation>
    <scope>NUCLEOTIDE SEQUENCE [LARGE SCALE GENOMIC DNA]</scope>
    <source>
        <strain evidence="5 6">07D10-4-3</strain>
        <strain evidence="2 9">2D-5</strain>
        <strain evidence="4 8">D19-10-3-21</strain>
        <strain evidence="3 7">SK2B-1</strain>
    </source>
</reference>
<dbReference type="InterPro" id="IPR035903">
    <property type="entry name" value="HesB-like_dom_sf"/>
</dbReference>
<dbReference type="SUPFAM" id="SSF89360">
    <property type="entry name" value="HesB-like domain"/>
    <property type="match status" value="1"/>
</dbReference>
<dbReference type="FunFam" id="2.60.300.12:FF:000013">
    <property type="entry name" value="Iron-sulfur assembly protein 2"/>
    <property type="match status" value="1"/>
</dbReference>
<dbReference type="GO" id="GO:0016226">
    <property type="term" value="P:iron-sulfur cluster assembly"/>
    <property type="evidence" value="ECO:0007669"/>
    <property type="project" value="InterPro"/>
</dbReference>
<dbReference type="InterPro" id="IPR000361">
    <property type="entry name" value="ATAP_core_dom"/>
</dbReference>
<dbReference type="PANTHER" id="PTHR43011:SF1">
    <property type="entry name" value="IRON-SULFUR CLUSTER ASSEMBLY 2 HOMOLOG, MITOCHONDRIAL"/>
    <property type="match status" value="1"/>
</dbReference>
<evidence type="ECO:0000313" key="6">
    <source>
        <dbReference type="Proteomes" id="UP000284451"/>
    </source>
</evidence>
<comment type="caution">
    <text evidence="4">The sequence shown here is derived from an EMBL/GenBank/DDBJ whole genome shotgun (WGS) entry which is preliminary data.</text>
</comment>